<dbReference type="InterPro" id="IPR000742">
    <property type="entry name" value="EGF"/>
</dbReference>
<organism evidence="3 4">
    <name type="scientific">Opisthorchis viverrini</name>
    <name type="common">Southeast Asian liver fluke</name>
    <dbReference type="NCBI Taxonomy" id="6198"/>
    <lineage>
        <taxon>Eukaryota</taxon>
        <taxon>Metazoa</taxon>
        <taxon>Spiralia</taxon>
        <taxon>Lophotrochozoa</taxon>
        <taxon>Platyhelminthes</taxon>
        <taxon>Trematoda</taxon>
        <taxon>Digenea</taxon>
        <taxon>Opisthorchiida</taxon>
        <taxon>Opisthorchiata</taxon>
        <taxon>Opisthorchiidae</taxon>
        <taxon>Opisthorchis</taxon>
    </lineage>
</organism>
<dbReference type="Proteomes" id="UP000243686">
    <property type="component" value="Unassembled WGS sequence"/>
</dbReference>
<dbReference type="SUPFAM" id="SSF57196">
    <property type="entry name" value="EGF/Laminin"/>
    <property type="match status" value="1"/>
</dbReference>
<feature type="domain" description="EGF-like" evidence="2">
    <location>
        <begin position="35"/>
        <end position="78"/>
    </location>
</feature>
<comment type="caution">
    <text evidence="1">Lacks conserved residue(s) required for the propagation of feature annotation.</text>
</comment>
<evidence type="ECO:0000259" key="2">
    <source>
        <dbReference type="PROSITE" id="PS50026"/>
    </source>
</evidence>
<dbReference type="PROSITE" id="PS50026">
    <property type="entry name" value="EGF_3"/>
    <property type="match status" value="1"/>
</dbReference>
<name>A0A1S8WQ40_OPIVI</name>
<keyword evidence="4" id="KW-1185">Reference proteome</keyword>
<sequence>MHLLFSCKCPDGYTFNEESLQCKPTTGKCGFRFFLTDICSAHGQKCAPGGRCVPLKSGDFKCVCKWNYRSANDQKSCELHGVIFAR</sequence>
<evidence type="ECO:0000313" key="3">
    <source>
        <dbReference type="EMBL" id="OON16568.1"/>
    </source>
</evidence>
<dbReference type="EMBL" id="KV897097">
    <property type="protein sequence ID" value="OON16568.1"/>
    <property type="molecule type" value="Genomic_DNA"/>
</dbReference>
<evidence type="ECO:0000313" key="4">
    <source>
        <dbReference type="Proteomes" id="UP000243686"/>
    </source>
</evidence>
<protein>
    <recommendedName>
        <fullName evidence="2">EGF-like domain-containing protein</fullName>
    </recommendedName>
</protein>
<reference evidence="3 4" key="1">
    <citation type="submission" date="2015-03" db="EMBL/GenBank/DDBJ databases">
        <title>Draft genome of the nematode, Opisthorchis viverrini.</title>
        <authorList>
            <person name="Mitreva M."/>
        </authorList>
    </citation>
    <scope>NUCLEOTIDE SEQUENCE [LARGE SCALE GENOMIC DNA]</scope>
    <source>
        <strain evidence="3">Khon Kaen</strain>
    </source>
</reference>
<gene>
    <name evidence="3" type="ORF">X801_07617</name>
</gene>
<feature type="non-terminal residue" evidence="3">
    <location>
        <position position="86"/>
    </location>
</feature>
<accession>A0A1S8WQ40</accession>
<keyword evidence="1" id="KW-0245">EGF-like domain</keyword>
<dbReference type="AlphaFoldDB" id="A0A1S8WQ40"/>
<evidence type="ECO:0000256" key="1">
    <source>
        <dbReference type="PROSITE-ProRule" id="PRU00076"/>
    </source>
</evidence>
<proteinExistence type="predicted"/>
<dbReference type="Gene3D" id="2.10.25.10">
    <property type="entry name" value="Laminin"/>
    <property type="match status" value="1"/>
</dbReference>